<comment type="pathway">
    <text evidence="6">Amino-acid biosynthesis; L-methionine biosynthesis via de novo pathway.</text>
</comment>
<dbReference type="InterPro" id="IPR036393">
    <property type="entry name" value="AceGlu_kinase-like_sf"/>
</dbReference>
<feature type="domain" description="Aspartokinase ACT" evidence="8">
    <location>
        <begin position="241"/>
        <end position="300"/>
    </location>
</feature>
<dbReference type="GO" id="GO:0005829">
    <property type="term" value="C:cytosol"/>
    <property type="evidence" value="ECO:0007669"/>
    <property type="project" value="TreeGrafter"/>
</dbReference>
<comment type="similarity">
    <text evidence="1">Belongs to the aspartokinase family.</text>
</comment>
<keyword evidence="4" id="KW-0418">Kinase</keyword>
<dbReference type="AlphaFoldDB" id="A0A9D1HFW4"/>
<dbReference type="Gene3D" id="3.40.1160.10">
    <property type="entry name" value="Acetylglutamate kinase-like"/>
    <property type="match status" value="1"/>
</dbReference>
<comment type="catalytic activity">
    <reaction evidence="7">
        <text>L-aspartate + ATP = 4-phospho-L-aspartate + ADP</text>
        <dbReference type="Rhea" id="RHEA:23776"/>
        <dbReference type="ChEBI" id="CHEBI:29991"/>
        <dbReference type="ChEBI" id="CHEBI:30616"/>
        <dbReference type="ChEBI" id="CHEBI:57535"/>
        <dbReference type="ChEBI" id="CHEBI:456216"/>
        <dbReference type="EC" id="2.7.2.4"/>
    </reaction>
</comment>
<name>A0A9D1HFW4_9FIRM</name>
<evidence type="ECO:0000256" key="5">
    <source>
        <dbReference type="ARBA" id="ARBA00022840"/>
    </source>
</evidence>
<evidence type="ECO:0000256" key="6">
    <source>
        <dbReference type="ARBA" id="ARBA00034478"/>
    </source>
</evidence>
<sequence length="305" mass="34525">MKKVSIFGRSVLSQPEYLKKAENMIISDEEVIWLLAEDLDMGTRERFMRMPGRHCVKTSELDHLQADVCEWWRAGGMPIADRSLVKDAPQITEMTYKELRDLAYMDDDVLPGEAVLILSHLGIPIHIRNICAPEDAPVVVKASIEGEPEYTMTGIRGQKNYISVNISRYMLGTEKGYGLRALEVFDRYHIPYAHVAAGIDTHCIFVRRQDFEPQEQRVLAELYRLPETENIKIENNLAILAVIGRHLTSSRGAVGKLFSALNQAEIPIKMIDLGFSSQSLLVGVAVDDYEKAIKAIYHLFVEIHI</sequence>
<keyword evidence="3" id="KW-0547">Nucleotide-binding</keyword>
<evidence type="ECO:0000259" key="8">
    <source>
        <dbReference type="Pfam" id="PF22468"/>
    </source>
</evidence>
<dbReference type="GO" id="GO:0005524">
    <property type="term" value="F:ATP binding"/>
    <property type="evidence" value="ECO:0007669"/>
    <property type="project" value="UniProtKB-KW"/>
</dbReference>
<dbReference type="GO" id="GO:0009090">
    <property type="term" value="P:homoserine biosynthetic process"/>
    <property type="evidence" value="ECO:0007669"/>
    <property type="project" value="TreeGrafter"/>
</dbReference>
<gene>
    <name evidence="9" type="ORF">IAB63_04370</name>
</gene>
<evidence type="ECO:0000256" key="3">
    <source>
        <dbReference type="ARBA" id="ARBA00022741"/>
    </source>
</evidence>
<dbReference type="Pfam" id="PF22468">
    <property type="entry name" value="ACT_9"/>
    <property type="match status" value="1"/>
</dbReference>
<evidence type="ECO:0000313" key="10">
    <source>
        <dbReference type="Proteomes" id="UP000824164"/>
    </source>
</evidence>
<evidence type="ECO:0000313" key="9">
    <source>
        <dbReference type="EMBL" id="HIU02468.1"/>
    </source>
</evidence>
<comment type="caution">
    <text evidence="9">The sequence shown here is derived from an EMBL/GenBank/DDBJ whole genome shotgun (WGS) entry which is preliminary data.</text>
</comment>
<dbReference type="Proteomes" id="UP000824164">
    <property type="component" value="Unassembled WGS sequence"/>
</dbReference>
<dbReference type="EMBL" id="DVLT01000031">
    <property type="protein sequence ID" value="HIU02468.1"/>
    <property type="molecule type" value="Genomic_DNA"/>
</dbReference>
<dbReference type="GO" id="GO:0004072">
    <property type="term" value="F:aspartate kinase activity"/>
    <property type="evidence" value="ECO:0007669"/>
    <property type="project" value="UniProtKB-EC"/>
</dbReference>
<dbReference type="EC" id="2.7.2.4" evidence="2"/>
<dbReference type="SUPFAM" id="SSF53633">
    <property type="entry name" value="Carbamate kinase-like"/>
    <property type="match status" value="1"/>
</dbReference>
<dbReference type="PANTHER" id="PTHR21499:SF67">
    <property type="entry name" value="ASPARTOKINASE 3"/>
    <property type="match status" value="1"/>
</dbReference>
<dbReference type="InterPro" id="IPR054352">
    <property type="entry name" value="ACT_Aspartokinase"/>
</dbReference>
<keyword evidence="5" id="KW-0067">ATP-binding</keyword>
<evidence type="ECO:0000256" key="1">
    <source>
        <dbReference type="ARBA" id="ARBA00010122"/>
    </source>
</evidence>
<reference evidence="9" key="1">
    <citation type="submission" date="2020-10" db="EMBL/GenBank/DDBJ databases">
        <authorList>
            <person name="Gilroy R."/>
        </authorList>
    </citation>
    <scope>NUCLEOTIDE SEQUENCE</scope>
    <source>
        <strain evidence="9">CHK187-14744</strain>
    </source>
</reference>
<evidence type="ECO:0000256" key="4">
    <source>
        <dbReference type="ARBA" id="ARBA00022777"/>
    </source>
</evidence>
<keyword evidence="4" id="KW-0808">Transferase</keyword>
<dbReference type="SUPFAM" id="SSF55021">
    <property type="entry name" value="ACT-like"/>
    <property type="match status" value="1"/>
</dbReference>
<organism evidence="9 10">
    <name type="scientific">Candidatus Onthocola gallistercoris</name>
    <dbReference type="NCBI Taxonomy" id="2840876"/>
    <lineage>
        <taxon>Bacteria</taxon>
        <taxon>Bacillati</taxon>
        <taxon>Bacillota</taxon>
        <taxon>Bacilli</taxon>
        <taxon>Candidatus Onthocola</taxon>
    </lineage>
</organism>
<proteinExistence type="inferred from homology"/>
<evidence type="ECO:0000256" key="7">
    <source>
        <dbReference type="ARBA" id="ARBA00047872"/>
    </source>
</evidence>
<dbReference type="PANTHER" id="PTHR21499">
    <property type="entry name" value="ASPARTATE KINASE"/>
    <property type="match status" value="1"/>
</dbReference>
<reference evidence="9" key="2">
    <citation type="journal article" date="2021" name="PeerJ">
        <title>Extensive microbial diversity within the chicken gut microbiome revealed by metagenomics and culture.</title>
        <authorList>
            <person name="Gilroy R."/>
            <person name="Ravi A."/>
            <person name="Getino M."/>
            <person name="Pursley I."/>
            <person name="Horton D.L."/>
            <person name="Alikhan N.F."/>
            <person name="Baker D."/>
            <person name="Gharbi K."/>
            <person name="Hall N."/>
            <person name="Watson M."/>
            <person name="Adriaenssens E.M."/>
            <person name="Foster-Nyarko E."/>
            <person name="Jarju S."/>
            <person name="Secka A."/>
            <person name="Antonio M."/>
            <person name="Oren A."/>
            <person name="Chaudhuri R.R."/>
            <person name="La Ragione R."/>
            <person name="Hildebrand F."/>
            <person name="Pallen M.J."/>
        </authorList>
    </citation>
    <scope>NUCLEOTIDE SEQUENCE</scope>
    <source>
        <strain evidence="9">CHK187-14744</strain>
    </source>
</reference>
<evidence type="ECO:0000256" key="2">
    <source>
        <dbReference type="ARBA" id="ARBA00013059"/>
    </source>
</evidence>
<accession>A0A9D1HFW4</accession>
<protein>
    <recommendedName>
        <fullName evidence="2">aspartate kinase</fullName>
        <ecNumber evidence="2">2.7.2.4</ecNumber>
    </recommendedName>
</protein>
<dbReference type="InterPro" id="IPR045865">
    <property type="entry name" value="ACT-like_dom_sf"/>
</dbReference>
<dbReference type="GO" id="GO:0009089">
    <property type="term" value="P:lysine biosynthetic process via diaminopimelate"/>
    <property type="evidence" value="ECO:0007669"/>
    <property type="project" value="TreeGrafter"/>
</dbReference>
<dbReference type="Gene3D" id="3.30.2130.10">
    <property type="entry name" value="VC0802-like"/>
    <property type="match status" value="1"/>
</dbReference>